<sequence length="205" mass="23743">MIAIDKEAFIKHLRLTQECCRLQMQGSSKSNAELFRSYNPFNKGLRQFEFQTKNFEFDVAPGINHFISTKWAIDPTEDKTIIDTLFKGQILFKESQLSTFNDNLYSGKILICQVDSIIPDGASEAESLGFIDQYDISPIDTWFYIAHHKYGRLLFAWIPDKFLHVANEAIAVNMLDCIGWFDTMLPEEYDWLKPALRKLISNNLE</sequence>
<name>A0A1I0F259_9BACT</name>
<gene>
    <name evidence="1" type="ORF">SAMN04487998_2080</name>
</gene>
<dbReference type="STRING" id="82805.SAMN04487998_2080"/>
<protein>
    <submittedName>
        <fullName evidence="1">Uncharacterized protein</fullName>
    </submittedName>
</protein>
<keyword evidence="2" id="KW-1185">Reference proteome</keyword>
<dbReference type="OrthoDB" id="790936at2"/>
<dbReference type="AlphaFoldDB" id="A0A1I0F259"/>
<accession>A0A1I0F259</accession>
<dbReference type="RefSeq" id="WP_092771073.1">
    <property type="nucleotide sequence ID" value="NZ_FOHS01000002.1"/>
</dbReference>
<evidence type="ECO:0000313" key="2">
    <source>
        <dbReference type="Proteomes" id="UP000198697"/>
    </source>
</evidence>
<dbReference type="EMBL" id="FOHS01000002">
    <property type="protein sequence ID" value="SET51712.1"/>
    <property type="molecule type" value="Genomic_DNA"/>
</dbReference>
<organism evidence="1 2">
    <name type="scientific">Hymenobacter actinosclerus</name>
    <dbReference type="NCBI Taxonomy" id="82805"/>
    <lineage>
        <taxon>Bacteria</taxon>
        <taxon>Pseudomonadati</taxon>
        <taxon>Bacteroidota</taxon>
        <taxon>Cytophagia</taxon>
        <taxon>Cytophagales</taxon>
        <taxon>Hymenobacteraceae</taxon>
        <taxon>Hymenobacter</taxon>
    </lineage>
</organism>
<proteinExistence type="predicted"/>
<reference evidence="2" key="1">
    <citation type="submission" date="2016-10" db="EMBL/GenBank/DDBJ databases">
        <authorList>
            <person name="Varghese N."/>
            <person name="Submissions S."/>
        </authorList>
    </citation>
    <scope>NUCLEOTIDE SEQUENCE [LARGE SCALE GENOMIC DNA]</scope>
    <source>
        <strain evidence="2">DSM 15310</strain>
    </source>
</reference>
<dbReference type="Proteomes" id="UP000198697">
    <property type="component" value="Unassembled WGS sequence"/>
</dbReference>
<evidence type="ECO:0000313" key="1">
    <source>
        <dbReference type="EMBL" id="SET51712.1"/>
    </source>
</evidence>